<gene>
    <name evidence="1" type="ORF">SAMN05421540_10640</name>
</gene>
<accession>A0A1H4BH20</accession>
<dbReference type="AlphaFoldDB" id="A0A1H4BH20"/>
<evidence type="ECO:0000313" key="2">
    <source>
        <dbReference type="Proteomes" id="UP000198820"/>
    </source>
</evidence>
<name>A0A1H4BH20_9FLAO</name>
<evidence type="ECO:0000313" key="1">
    <source>
        <dbReference type="EMBL" id="SEA47431.1"/>
    </source>
</evidence>
<keyword evidence="2" id="KW-1185">Reference proteome</keyword>
<dbReference type="STRING" id="908615.SAMN05421540_10640"/>
<sequence length="80" mass="9415">MLNYIKIATFTYAHEYSILQHLLEQESIRFYFQNETVLGVLPFYSNAMGGIFLKVHPEDVLEAKEIIERYKSKSNLDIIE</sequence>
<reference evidence="1" key="1">
    <citation type="submission" date="2016-10" db="EMBL/GenBank/DDBJ databases">
        <authorList>
            <person name="de Groot N.N."/>
        </authorList>
    </citation>
    <scope>NUCLEOTIDE SEQUENCE [LARGE SCALE GENOMIC DNA]</scope>
    <source>
        <strain evidence="1">DSM 23581</strain>
    </source>
</reference>
<protein>
    <submittedName>
        <fullName evidence="1">Putative signal transducing protein</fullName>
    </submittedName>
</protein>
<dbReference type="RefSeq" id="WP_093244241.1">
    <property type="nucleotide sequence ID" value="NZ_FNQF01000006.1"/>
</dbReference>
<organism evidence="1 2">
    <name type="scientific">Psychroflexus halocasei</name>
    <dbReference type="NCBI Taxonomy" id="908615"/>
    <lineage>
        <taxon>Bacteria</taxon>
        <taxon>Pseudomonadati</taxon>
        <taxon>Bacteroidota</taxon>
        <taxon>Flavobacteriia</taxon>
        <taxon>Flavobacteriales</taxon>
        <taxon>Flavobacteriaceae</taxon>
        <taxon>Psychroflexus</taxon>
    </lineage>
</organism>
<dbReference type="EMBL" id="FNQF01000006">
    <property type="protein sequence ID" value="SEA47431.1"/>
    <property type="molecule type" value="Genomic_DNA"/>
</dbReference>
<dbReference type="Proteomes" id="UP000198820">
    <property type="component" value="Unassembled WGS sequence"/>
</dbReference>
<proteinExistence type="predicted"/>